<feature type="chain" id="PRO_5012375904" description="Carboxypeptidase regulatory-like domain-containing protein" evidence="1">
    <location>
        <begin position="23"/>
        <end position="156"/>
    </location>
</feature>
<comment type="caution">
    <text evidence="2">The sequence shown here is derived from an EMBL/GenBank/DDBJ whole genome shotgun (WGS) entry which is preliminary data.</text>
</comment>
<evidence type="ECO:0000313" key="2">
    <source>
        <dbReference type="EMBL" id="OYD16691.1"/>
    </source>
</evidence>
<sequence length="156" mass="17726">MKKKAVIFLLCLLPLLGCEQMADDPDNAIISGKIYRHVVYTDSVFAESLWVYTNWYFTDPVESVQVWVESDLSSAVPYVGPDVMGYTDSEGRFSIPLYLGHTYCSLTGYSYVYYADVRVFCIYGGWFYDFGGGITLKEGEEFKLFPTCLEWSTPAD</sequence>
<protein>
    <recommendedName>
        <fullName evidence="4">Carboxypeptidase regulatory-like domain-containing protein</fullName>
    </recommendedName>
</protein>
<evidence type="ECO:0008006" key="4">
    <source>
        <dbReference type="Google" id="ProtNLM"/>
    </source>
</evidence>
<organism evidence="2 3">
    <name type="scientific">candidate division WOR-3 bacterium JGI_Cruoil_03_44_89</name>
    <dbReference type="NCBI Taxonomy" id="1973748"/>
    <lineage>
        <taxon>Bacteria</taxon>
        <taxon>Bacteria division WOR-3</taxon>
    </lineage>
</organism>
<reference evidence="2 3" key="1">
    <citation type="submission" date="2017-07" db="EMBL/GenBank/DDBJ databases">
        <title>Recovery of genomes from metagenomes via a dereplication, aggregation, and scoring strategy.</title>
        <authorList>
            <person name="Sieber C.M."/>
            <person name="Probst A.J."/>
            <person name="Sharrar A."/>
            <person name="Thomas B.C."/>
            <person name="Hess M."/>
            <person name="Tringe S.G."/>
            <person name="Banfield J.F."/>
        </authorList>
    </citation>
    <scope>NUCLEOTIDE SEQUENCE [LARGE SCALE GENOMIC DNA]</scope>
    <source>
        <strain evidence="2">JGI_Cruoil_03_44_89</strain>
    </source>
</reference>
<dbReference type="EMBL" id="NOZQ01000055">
    <property type="protein sequence ID" value="OYD16691.1"/>
    <property type="molecule type" value="Genomic_DNA"/>
</dbReference>
<dbReference type="AlphaFoldDB" id="A0A235BWR9"/>
<name>A0A235BWR9_UNCW3</name>
<proteinExistence type="predicted"/>
<feature type="signal peptide" evidence="1">
    <location>
        <begin position="1"/>
        <end position="22"/>
    </location>
</feature>
<gene>
    <name evidence="2" type="ORF">CH333_02875</name>
</gene>
<dbReference type="Proteomes" id="UP000215215">
    <property type="component" value="Unassembled WGS sequence"/>
</dbReference>
<keyword evidence="1" id="KW-0732">Signal</keyword>
<accession>A0A235BWR9</accession>
<evidence type="ECO:0000313" key="3">
    <source>
        <dbReference type="Proteomes" id="UP000215215"/>
    </source>
</evidence>
<evidence type="ECO:0000256" key="1">
    <source>
        <dbReference type="SAM" id="SignalP"/>
    </source>
</evidence>